<keyword evidence="1" id="KW-0175">Coiled coil</keyword>
<dbReference type="AlphaFoldDB" id="A0A8H6XW53"/>
<dbReference type="Gene3D" id="3.40.50.300">
    <property type="entry name" value="P-loop containing nucleotide triphosphate hydrolases"/>
    <property type="match status" value="1"/>
</dbReference>
<evidence type="ECO:0000256" key="2">
    <source>
        <dbReference type="SAM" id="MobiDB-lite"/>
    </source>
</evidence>
<dbReference type="OrthoDB" id="3598281at2759"/>
<protein>
    <submittedName>
        <fullName evidence="3">Uncharacterized protein</fullName>
    </submittedName>
</protein>
<comment type="caution">
    <text evidence="3">The sequence shown here is derived from an EMBL/GenBank/DDBJ whole genome shotgun (WGS) entry which is preliminary data.</text>
</comment>
<dbReference type="PANTHER" id="PTHR36681">
    <property type="entry name" value="NUCLEAR GTPASE, GERMINAL CENTER-ASSOCIATED, TANDEM DUPLICATE 3"/>
    <property type="match status" value="1"/>
</dbReference>
<dbReference type="EMBL" id="JACAZI010000012">
    <property type="protein sequence ID" value="KAF7347524.1"/>
    <property type="molecule type" value="Genomic_DNA"/>
</dbReference>
<feature type="compositionally biased region" description="Acidic residues" evidence="2">
    <location>
        <begin position="12"/>
        <end position="26"/>
    </location>
</feature>
<dbReference type="Proteomes" id="UP000620124">
    <property type="component" value="Unassembled WGS sequence"/>
</dbReference>
<feature type="region of interest" description="Disordered" evidence="2">
    <location>
        <begin position="1"/>
        <end position="26"/>
    </location>
</feature>
<accession>A0A8H6XW53</accession>
<proteinExistence type="predicted"/>
<feature type="region of interest" description="Disordered" evidence="2">
    <location>
        <begin position="363"/>
        <end position="415"/>
    </location>
</feature>
<sequence length="808" mass="90451">MSSDNAERNSEFDSDSELSEEEEEDSVLLPFKIRDFLSPTVQTLSGLVKKFPNIPQEQQNLWSRTVSYLIKHSTVPSYRYGLLGKTGAGVGHCNPLSASLIFWRRACTAAVTEITYADSDDISAKIVFKSKAEWGEELGLLLDDIKSNPEDDSSEPSKSIEKLLLVYPQYGLAECTCLLANINRLRNKDISTLTPAHLLKLDPVRHRLGTSSEVSPSDPDNFRTNLEEYLSSSTGNFETAVLWPLVSKVEVCGRFPVLSSGIVLVDLPGHGDDDDARNDSAIEYIKKADGVILVTDVKRAQNDRETLSYLRKTLNQIIIDENSIEDFVVLAATGTDNPIGDNDIRLEGDAQLKLDQINKELKDIRLKDKRHSTNSPNKAKTKEGKAKEGKTKERKPKAKDGNSKQRGKQLNARDDTKIRELEHAKALLFANARIDRVKGALHEFFRKLNSGLAPPENELPRLPIFCVGSQDFLKLEANSTPYVFFDQDETEIPKLMRHLQVIGEPLISDLEKTNLEEAKGAFEAIEDEVGRVKDALKKATKKAAEGSPQVVTGFGAIHWNTYKACMHFNGVYYAYDMNRDLTREILPSIQGSWNGGINHKIPLTLKEATAKMEENVLNAITDIIDALNGQGTAFEQQIDAARRCIGVEGLLSDMSAVAIQNITLAQRDGTRSFHTVIQKELTPQYQWSFQQSGPGSFARMKKSNVSHLEQNGEDVFHSIDIHIGQLLDDAIKNIKRNFQNELRSLTTLLRLSLVEDVNLSKDHKEVKDRIIQITLDNRPAIATRKLDLSDQERRLENELSKQWVPAPL</sequence>
<dbReference type="InterPro" id="IPR027417">
    <property type="entry name" value="P-loop_NTPase"/>
</dbReference>
<feature type="coiled-coil region" evidence="1">
    <location>
        <begin position="515"/>
        <end position="542"/>
    </location>
</feature>
<name>A0A8H6XW53_9AGAR</name>
<feature type="compositionally biased region" description="Basic and acidic residues" evidence="2">
    <location>
        <begin position="1"/>
        <end position="11"/>
    </location>
</feature>
<feature type="compositionally biased region" description="Basic and acidic residues" evidence="2">
    <location>
        <begin position="380"/>
        <end position="391"/>
    </location>
</feature>
<evidence type="ECO:0000313" key="4">
    <source>
        <dbReference type="Proteomes" id="UP000620124"/>
    </source>
</evidence>
<organism evidence="3 4">
    <name type="scientific">Mycena venus</name>
    <dbReference type="NCBI Taxonomy" id="2733690"/>
    <lineage>
        <taxon>Eukaryota</taxon>
        <taxon>Fungi</taxon>
        <taxon>Dikarya</taxon>
        <taxon>Basidiomycota</taxon>
        <taxon>Agaricomycotina</taxon>
        <taxon>Agaricomycetes</taxon>
        <taxon>Agaricomycetidae</taxon>
        <taxon>Agaricales</taxon>
        <taxon>Marasmiineae</taxon>
        <taxon>Mycenaceae</taxon>
        <taxon>Mycena</taxon>
    </lineage>
</organism>
<gene>
    <name evidence="3" type="ORF">MVEN_01508600</name>
</gene>
<keyword evidence="4" id="KW-1185">Reference proteome</keyword>
<reference evidence="3" key="1">
    <citation type="submission" date="2020-05" db="EMBL/GenBank/DDBJ databases">
        <title>Mycena genomes resolve the evolution of fungal bioluminescence.</title>
        <authorList>
            <person name="Tsai I.J."/>
        </authorList>
    </citation>
    <scope>NUCLEOTIDE SEQUENCE</scope>
    <source>
        <strain evidence="3">CCC161011</strain>
    </source>
</reference>
<dbReference type="SUPFAM" id="SSF52540">
    <property type="entry name" value="P-loop containing nucleoside triphosphate hydrolases"/>
    <property type="match status" value="1"/>
</dbReference>
<evidence type="ECO:0000256" key="1">
    <source>
        <dbReference type="SAM" id="Coils"/>
    </source>
</evidence>
<evidence type="ECO:0000313" key="3">
    <source>
        <dbReference type="EMBL" id="KAF7347524.1"/>
    </source>
</evidence>
<dbReference type="PANTHER" id="PTHR36681:SF3">
    <property type="entry name" value="NUCLEAR GTPASE, GERMINAL CENTER-ASSOCIATED, TANDEM DUPLICATE 3"/>
    <property type="match status" value="1"/>
</dbReference>